<evidence type="ECO:0000313" key="4">
    <source>
        <dbReference type="EMBL" id="KAA0713813.1"/>
    </source>
</evidence>
<accession>A0A5A9NW19</accession>
<dbReference type="PROSITE" id="PS50086">
    <property type="entry name" value="TBC_RABGAP"/>
    <property type="match status" value="1"/>
</dbReference>
<evidence type="ECO:0000256" key="1">
    <source>
        <dbReference type="ARBA" id="ARBA00022468"/>
    </source>
</evidence>
<evidence type="ECO:0000313" key="5">
    <source>
        <dbReference type="Proteomes" id="UP000324632"/>
    </source>
</evidence>
<name>A0A5A9NW19_9TELE</name>
<dbReference type="EMBL" id="SOYY01000012">
    <property type="protein sequence ID" value="KAA0713813.1"/>
    <property type="molecule type" value="Genomic_DNA"/>
</dbReference>
<dbReference type="Pfam" id="PF00566">
    <property type="entry name" value="RabGAP-TBC"/>
    <property type="match status" value="1"/>
</dbReference>
<dbReference type="GO" id="GO:0005096">
    <property type="term" value="F:GTPase activator activity"/>
    <property type="evidence" value="ECO:0007669"/>
    <property type="project" value="UniProtKB-KW"/>
</dbReference>
<dbReference type="SUPFAM" id="SSF47923">
    <property type="entry name" value="Ypt/Rab-GAP domain of gyp1p"/>
    <property type="match status" value="2"/>
</dbReference>
<dbReference type="Gene3D" id="1.10.10.750">
    <property type="entry name" value="Ypt/Rab-GAP domain of gyp1p, domain 1"/>
    <property type="match status" value="1"/>
</dbReference>
<dbReference type="InterPro" id="IPR050302">
    <property type="entry name" value="Rab_GAP_TBC_domain"/>
</dbReference>
<dbReference type="InterPro" id="IPR035969">
    <property type="entry name" value="Rab-GAP_TBC_sf"/>
</dbReference>
<dbReference type="FunFam" id="1.10.10.750:FF:000001">
    <property type="entry name" value="TBC1 domain family member 10A"/>
    <property type="match status" value="1"/>
</dbReference>
<dbReference type="GO" id="GO:0005886">
    <property type="term" value="C:plasma membrane"/>
    <property type="evidence" value="ECO:0007669"/>
    <property type="project" value="UniProtKB-ARBA"/>
</dbReference>
<dbReference type="AlphaFoldDB" id="A0A5A9NW19"/>
<dbReference type="Proteomes" id="UP000324632">
    <property type="component" value="Chromosome 12"/>
</dbReference>
<dbReference type="SMART" id="SM00164">
    <property type="entry name" value="TBC"/>
    <property type="match status" value="1"/>
</dbReference>
<dbReference type="PANTHER" id="PTHR47219:SF4">
    <property type="entry name" value="TBC1 DOMAIN FAMILY MEMBER 10A"/>
    <property type="match status" value="1"/>
</dbReference>
<evidence type="ECO:0000256" key="2">
    <source>
        <dbReference type="SAM" id="MobiDB-lite"/>
    </source>
</evidence>
<dbReference type="FunFam" id="1.10.472.80:FF:000008">
    <property type="entry name" value="TBC1 domain family member 10A"/>
    <property type="match status" value="1"/>
</dbReference>
<keyword evidence="1" id="KW-0343">GTPase activation</keyword>
<dbReference type="PANTHER" id="PTHR47219">
    <property type="entry name" value="RAB GTPASE-ACTIVATING PROTEIN 1-LIKE"/>
    <property type="match status" value="1"/>
</dbReference>
<gene>
    <name evidence="4" type="ORF">E1301_Tti015562</name>
</gene>
<dbReference type="FunFam" id="1.10.8.270:FF:000007">
    <property type="entry name" value="TBC1 domain family member 10A"/>
    <property type="match status" value="1"/>
</dbReference>
<comment type="caution">
    <text evidence="4">The sequence shown here is derived from an EMBL/GenBank/DDBJ whole genome shotgun (WGS) entry which is preliminary data.</text>
</comment>
<dbReference type="Gene3D" id="1.10.472.80">
    <property type="entry name" value="Ypt/Rab-GAP domain of gyp1p, domain 3"/>
    <property type="match status" value="1"/>
</dbReference>
<dbReference type="InterPro" id="IPR000195">
    <property type="entry name" value="Rab-GAP-TBC_dom"/>
</dbReference>
<keyword evidence="5" id="KW-1185">Reference proteome</keyword>
<feature type="region of interest" description="Disordered" evidence="2">
    <location>
        <begin position="462"/>
        <end position="517"/>
    </location>
</feature>
<proteinExistence type="predicted"/>
<evidence type="ECO:0000259" key="3">
    <source>
        <dbReference type="PROSITE" id="PS50086"/>
    </source>
</evidence>
<reference evidence="4 5" key="1">
    <citation type="journal article" date="2019" name="Mol. Ecol. Resour.">
        <title>Chromosome-level genome assembly of Triplophysa tibetana, a fish adapted to the harsh high-altitude environment of the Tibetan Plateau.</title>
        <authorList>
            <person name="Yang X."/>
            <person name="Liu H."/>
            <person name="Ma Z."/>
            <person name="Zou Y."/>
            <person name="Zou M."/>
            <person name="Mao Y."/>
            <person name="Li X."/>
            <person name="Wang H."/>
            <person name="Chen T."/>
            <person name="Wang W."/>
            <person name="Yang R."/>
        </authorList>
    </citation>
    <scope>NUCLEOTIDE SEQUENCE [LARGE SCALE GENOMIC DNA]</scope>
    <source>
        <strain evidence="4">TTIB1903HZAU</strain>
        <tissue evidence="4">Muscle</tissue>
    </source>
</reference>
<dbReference type="Gene3D" id="1.10.8.270">
    <property type="entry name" value="putative rabgap domain of human tbc1 domain family member 14 like domains"/>
    <property type="match status" value="1"/>
</dbReference>
<dbReference type="GO" id="GO:0031267">
    <property type="term" value="F:small GTPase binding"/>
    <property type="evidence" value="ECO:0007669"/>
    <property type="project" value="TreeGrafter"/>
</dbReference>
<feature type="region of interest" description="Disordered" evidence="2">
    <location>
        <begin position="400"/>
        <end position="433"/>
    </location>
</feature>
<feature type="compositionally biased region" description="Low complexity" evidence="2">
    <location>
        <begin position="487"/>
        <end position="502"/>
    </location>
</feature>
<protein>
    <submittedName>
        <fullName evidence="4">TBC1 domain family member 10A EBP50-PDX interactor of 64 kDa</fullName>
    </submittedName>
</protein>
<sequence>MMSRENGRLSSDDTMSVRTLGSQFEEESSFGSDSEIDGFTSSRRTDRYGFIGGAQQYSAESAQDLSLKVLRHREVKWLDMLNHWDKWIGTRFKKVRLRCQKGVPPSLRGRAWLYLSGGKVKREQNSGKFEELDGMDGDPKWVDVIDRDLHRQFPFHEMFVSRGGHGQQDLFRVLKAYTLYRPEEGYCQAQAPIAAVLLMHMPAEEAIQLDGEILNALLKRVCPVAYRHLDKHKIEPILYMTEWFMCAFSRTLPWSSVLRVWDMFLCDGVKIIFRVGLVLMSCMLGSREKLKTCPGQYETMELLRALEPRYMQEGFLVHQVLEVPVSARDVEREHRIQLKRWRKTHGELSYKSPPRMHGTQAIMAAEPHTRQDLRQNPTIIVQNPLSSDSNPEFNRIKKRGTIRKASLPHVDVPNPYALHTDPNAAPLKNEPQKQDQLKETPLNNLHNNQPSPSLQRSLLTTQEKTSAEKIVPPIQSLPDPTPNDTLPVPTTQQQAPRPQTPQNVSRTPTPPQTLPALQPSRSAEIPLTSFLETLPPPIGFRSNSNNSAHLTDHPPTTIVTPLLLNDTPVNWNSAPKVPSLRNSCESVGSEDTYL</sequence>
<organism evidence="4 5">
    <name type="scientific">Triplophysa tibetana</name>
    <dbReference type="NCBI Taxonomy" id="1572043"/>
    <lineage>
        <taxon>Eukaryota</taxon>
        <taxon>Metazoa</taxon>
        <taxon>Chordata</taxon>
        <taxon>Craniata</taxon>
        <taxon>Vertebrata</taxon>
        <taxon>Euteleostomi</taxon>
        <taxon>Actinopterygii</taxon>
        <taxon>Neopterygii</taxon>
        <taxon>Teleostei</taxon>
        <taxon>Ostariophysi</taxon>
        <taxon>Cypriniformes</taxon>
        <taxon>Nemacheilidae</taxon>
        <taxon>Triplophysa</taxon>
    </lineage>
</organism>
<feature type="domain" description="Rab-GAP TBC" evidence="3">
    <location>
        <begin position="102"/>
        <end position="268"/>
    </location>
</feature>